<dbReference type="InterPro" id="IPR002346">
    <property type="entry name" value="Mopterin_DH_FAD-bd"/>
</dbReference>
<dbReference type="PROSITE" id="PS51387">
    <property type="entry name" value="FAD_PCMH"/>
    <property type="match status" value="1"/>
</dbReference>
<dbReference type="Gene3D" id="3.30.465.10">
    <property type="match status" value="1"/>
</dbReference>
<dbReference type="AlphaFoldDB" id="A0A382TSG6"/>
<keyword evidence="1" id="KW-0285">Flavoprotein</keyword>
<dbReference type="SUPFAM" id="SSF56176">
    <property type="entry name" value="FAD-binding/transporter-associated domain-like"/>
    <property type="match status" value="1"/>
</dbReference>
<dbReference type="EMBL" id="UINC01138457">
    <property type="protein sequence ID" value="SVD24408.1"/>
    <property type="molecule type" value="Genomic_DNA"/>
</dbReference>
<name>A0A382TSG6_9ZZZZ</name>
<dbReference type="InterPro" id="IPR016169">
    <property type="entry name" value="FAD-bd_PCMH_sub2"/>
</dbReference>
<evidence type="ECO:0000256" key="1">
    <source>
        <dbReference type="ARBA" id="ARBA00022630"/>
    </source>
</evidence>
<feature type="domain" description="FAD-binding PCMH-type" evidence="4">
    <location>
        <begin position="1"/>
        <end position="164"/>
    </location>
</feature>
<keyword evidence="2" id="KW-0274">FAD</keyword>
<dbReference type="PANTHER" id="PTHR42659">
    <property type="entry name" value="XANTHINE DEHYDROGENASE SUBUNIT C-RELATED"/>
    <property type="match status" value="1"/>
</dbReference>
<accession>A0A382TSG6</accession>
<gene>
    <name evidence="5" type="ORF">METZ01_LOCUS377262</name>
</gene>
<proteinExistence type="predicted"/>
<dbReference type="InterPro" id="IPR016167">
    <property type="entry name" value="FAD-bd_PCMH_sub1"/>
</dbReference>
<evidence type="ECO:0000259" key="4">
    <source>
        <dbReference type="PROSITE" id="PS51387"/>
    </source>
</evidence>
<organism evidence="5">
    <name type="scientific">marine metagenome</name>
    <dbReference type="NCBI Taxonomy" id="408172"/>
    <lineage>
        <taxon>unclassified sequences</taxon>
        <taxon>metagenomes</taxon>
        <taxon>ecological metagenomes</taxon>
    </lineage>
</organism>
<dbReference type="Gene3D" id="3.30.43.10">
    <property type="entry name" value="Uridine Diphospho-n-acetylenolpyruvylglucosamine Reductase, domain 2"/>
    <property type="match status" value="1"/>
</dbReference>
<dbReference type="InterPro" id="IPR036318">
    <property type="entry name" value="FAD-bd_PCMH-like_sf"/>
</dbReference>
<dbReference type="InterPro" id="IPR051312">
    <property type="entry name" value="Diverse_Substr_Oxidored"/>
</dbReference>
<evidence type="ECO:0000256" key="2">
    <source>
        <dbReference type="ARBA" id="ARBA00022827"/>
    </source>
</evidence>
<dbReference type="GO" id="GO:0071949">
    <property type="term" value="F:FAD binding"/>
    <property type="evidence" value="ECO:0007669"/>
    <property type="project" value="InterPro"/>
</dbReference>
<sequence>MFAPEFDYHKAATVAEAIELLSSNEDAKILAGGHSLLPLLKLRLARPSALIDIGGVSELKGITISDGSVRIGALTTHRQLAASHDLEHACGLLSDAAGGIGDPQVRNRGTIGGNIVHADPASDWPTVLTALDAKFTIQGAGGATRIVEPGDFFVGPLTTTLGEQ</sequence>
<dbReference type="InterPro" id="IPR016166">
    <property type="entry name" value="FAD-bd_PCMH"/>
</dbReference>
<protein>
    <recommendedName>
        <fullName evidence="4">FAD-binding PCMH-type domain-containing protein</fullName>
    </recommendedName>
</protein>
<dbReference type="PANTHER" id="PTHR42659:SF2">
    <property type="entry name" value="XANTHINE DEHYDROGENASE SUBUNIT C-RELATED"/>
    <property type="match status" value="1"/>
</dbReference>
<dbReference type="Pfam" id="PF00941">
    <property type="entry name" value="FAD_binding_5"/>
    <property type="match status" value="1"/>
</dbReference>
<reference evidence="5" key="1">
    <citation type="submission" date="2018-05" db="EMBL/GenBank/DDBJ databases">
        <authorList>
            <person name="Lanie J.A."/>
            <person name="Ng W.-L."/>
            <person name="Kazmierczak K.M."/>
            <person name="Andrzejewski T.M."/>
            <person name="Davidsen T.M."/>
            <person name="Wayne K.J."/>
            <person name="Tettelin H."/>
            <person name="Glass J.I."/>
            <person name="Rusch D."/>
            <person name="Podicherti R."/>
            <person name="Tsui H.-C.T."/>
            <person name="Winkler M.E."/>
        </authorList>
    </citation>
    <scope>NUCLEOTIDE SEQUENCE</scope>
</reference>
<feature type="non-terminal residue" evidence="5">
    <location>
        <position position="164"/>
    </location>
</feature>
<keyword evidence="3" id="KW-0560">Oxidoreductase</keyword>
<evidence type="ECO:0000313" key="5">
    <source>
        <dbReference type="EMBL" id="SVD24408.1"/>
    </source>
</evidence>
<evidence type="ECO:0000256" key="3">
    <source>
        <dbReference type="ARBA" id="ARBA00023002"/>
    </source>
</evidence>
<dbReference type="GO" id="GO:0016491">
    <property type="term" value="F:oxidoreductase activity"/>
    <property type="evidence" value="ECO:0007669"/>
    <property type="project" value="UniProtKB-KW"/>
</dbReference>